<dbReference type="Gene3D" id="3.90.215.10">
    <property type="entry name" value="Gamma Fibrinogen, chain A, domain 1"/>
    <property type="match status" value="1"/>
</dbReference>
<dbReference type="SMART" id="SM00186">
    <property type="entry name" value="FBG"/>
    <property type="match status" value="1"/>
</dbReference>
<dbReference type="eggNOG" id="KOG2579">
    <property type="taxonomic scope" value="Eukaryota"/>
</dbReference>
<dbReference type="AlphaFoldDB" id="B4N9S4"/>
<dbReference type="InterPro" id="IPR050373">
    <property type="entry name" value="Fibrinogen_C-term_domain"/>
</dbReference>
<reference evidence="2 3" key="1">
    <citation type="journal article" date="2007" name="Nature">
        <title>Evolution of genes and genomes on the Drosophila phylogeny.</title>
        <authorList>
            <consortium name="Drosophila 12 Genomes Consortium"/>
            <person name="Clark A.G."/>
            <person name="Eisen M.B."/>
            <person name="Smith D.R."/>
            <person name="Bergman C.M."/>
            <person name="Oliver B."/>
            <person name="Markow T.A."/>
            <person name="Kaufman T.C."/>
            <person name="Kellis M."/>
            <person name="Gelbart W."/>
            <person name="Iyer V.N."/>
            <person name="Pollard D.A."/>
            <person name="Sackton T.B."/>
            <person name="Larracuente A.M."/>
            <person name="Singh N.D."/>
            <person name="Abad J.P."/>
            <person name="Abt D.N."/>
            <person name="Adryan B."/>
            <person name="Aguade M."/>
            <person name="Akashi H."/>
            <person name="Anderson W.W."/>
            <person name="Aquadro C.F."/>
            <person name="Ardell D.H."/>
            <person name="Arguello R."/>
            <person name="Artieri C.G."/>
            <person name="Barbash D.A."/>
            <person name="Barker D."/>
            <person name="Barsanti P."/>
            <person name="Batterham P."/>
            <person name="Batzoglou S."/>
            <person name="Begun D."/>
            <person name="Bhutkar A."/>
            <person name="Blanco E."/>
            <person name="Bosak S.A."/>
            <person name="Bradley R.K."/>
            <person name="Brand A.D."/>
            <person name="Brent M.R."/>
            <person name="Brooks A.N."/>
            <person name="Brown R.H."/>
            <person name="Butlin R.K."/>
            <person name="Caggese C."/>
            <person name="Calvi B.R."/>
            <person name="Bernardo de Carvalho A."/>
            <person name="Caspi A."/>
            <person name="Castrezana S."/>
            <person name="Celniker S.E."/>
            <person name="Chang J.L."/>
            <person name="Chapple C."/>
            <person name="Chatterji S."/>
            <person name="Chinwalla A."/>
            <person name="Civetta A."/>
            <person name="Clifton S.W."/>
            <person name="Comeron J.M."/>
            <person name="Costello J.C."/>
            <person name="Coyne J.A."/>
            <person name="Daub J."/>
            <person name="David R.G."/>
            <person name="Delcher A.L."/>
            <person name="Delehaunty K."/>
            <person name="Do C.B."/>
            <person name="Ebling H."/>
            <person name="Edwards K."/>
            <person name="Eickbush T."/>
            <person name="Evans J.D."/>
            <person name="Filipski A."/>
            <person name="Findeiss S."/>
            <person name="Freyhult E."/>
            <person name="Fulton L."/>
            <person name="Fulton R."/>
            <person name="Garcia A.C."/>
            <person name="Gardiner A."/>
            <person name="Garfield D.A."/>
            <person name="Garvin B.E."/>
            <person name="Gibson G."/>
            <person name="Gilbert D."/>
            <person name="Gnerre S."/>
            <person name="Godfrey J."/>
            <person name="Good R."/>
            <person name="Gotea V."/>
            <person name="Gravely B."/>
            <person name="Greenberg A.J."/>
            <person name="Griffiths-Jones S."/>
            <person name="Gross S."/>
            <person name="Guigo R."/>
            <person name="Gustafson E.A."/>
            <person name="Haerty W."/>
            <person name="Hahn M.W."/>
            <person name="Halligan D.L."/>
            <person name="Halpern A.L."/>
            <person name="Halter G.M."/>
            <person name="Han M.V."/>
            <person name="Heger A."/>
            <person name="Hillier L."/>
            <person name="Hinrichs A.S."/>
            <person name="Holmes I."/>
            <person name="Hoskins R.A."/>
            <person name="Hubisz M.J."/>
            <person name="Hultmark D."/>
            <person name="Huntley M.A."/>
            <person name="Jaffe D.B."/>
            <person name="Jagadeeshan S."/>
            <person name="Jeck W.R."/>
            <person name="Johnson J."/>
            <person name="Jones C.D."/>
            <person name="Jordan W.C."/>
            <person name="Karpen G.H."/>
            <person name="Kataoka E."/>
            <person name="Keightley P.D."/>
            <person name="Kheradpour P."/>
            <person name="Kirkness E.F."/>
            <person name="Koerich L.B."/>
            <person name="Kristiansen K."/>
            <person name="Kudrna D."/>
            <person name="Kulathinal R.J."/>
            <person name="Kumar S."/>
            <person name="Kwok R."/>
            <person name="Lander E."/>
            <person name="Langley C.H."/>
            <person name="Lapoint R."/>
            <person name="Lazzaro B.P."/>
            <person name="Lee S.J."/>
            <person name="Levesque L."/>
            <person name="Li R."/>
            <person name="Lin C.F."/>
            <person name="Lin M.F."/>
            <person name="Lindblad-Toh K."/>
            <person name="Llopart A."/>
            <person name="Long M."/>
            <person name="Low L."/>
            <person name="Lozovsky E."/>
            <person name="Lu J."/>
            <person name="Luo M."/>
            <person name="Machado C.A."/>
            <person name="Makalowski W."/>
            <person name="Marzo M."/>
            <person name="Matsuda M."/>
            <person name="Matzkin L."/>
            <person name="McAllister B."/>
            <person name="McBride C.S."/>
            <person name="McKernan B."/>
            <person name="McKernan K."/>
            <person name="Mendez-Lago M."/>
            <person name="Minx P."/>
            <person name="Mollenhauer M.U."/>
            <person name="Montooth K."/>
            <person name="Mount S.M."/>
            <person name="Mu X."/>
            <person name="Myers E."/>
            <person name="Negre B."/>
            <person name="Newfeld S."/>
            <person name="Nielsen R."/>
            <person name="Noor M.A."/>
            <person name="O'Grady P."/>
            <person name="Pachter L."/>
            <person name="Papaceit M."/>
            <person name="Parisi M.J."/>
            <person name="Parisi M."/>
            <person name="Parts L."/>
            <person name="Pedersen J.S."/>
            <person name="Pesole G."/>
            <person name="Phillippy A.M."/>
            <person name="Ponting C.P."/>
            <person name="Pop M."/>
            <person name="Porcelli D."/>
            <person name="Powell J.R."/>
            <person name="Prohaska S."/>
            <person name="Pruitt K."/>
            <person name="Puig M."/>
            <person name="Quesneville H."/>
            <person name="Ram K.R."/>
            <person name="Rand D."/>
            <person name="Rasmussen M.D."/>
            <person name="Reed L.K."/>
            <person name="Reenan R."/>
            <person name="Reily A."/>
            <person name="Remington K.A."/>
            <person name="Rieger T.T."/>
            <person name="Ritchie M.G."/>
            <person name="Robin C."/>
            <person name="Rogers Y.H."/>
            <person name="Rohde C."/>
            <person name="Rozas J."/>
            <person name="Rubenfield M.J."/>
            <person name="Ruiz A."/>
            <person name="Russo S."/>
            <person name="Salzberg S.L."/>
            <person name="Sanchez-Gracia A."/>
            <person name="Saranga D.J."/>
            <person name="Sato H."/>
            <person name="Schaeffer S.W."/>
            <person name="Schatz M.C."/>
            <person name="Schlenke T."/>
            <person name="Schwartz R."/>
            <person name="Segarra C."/>
            <person name="Singh R.S."/>
            <person name="Sirot L."/>
            <person name="Sirota M."/>
            <person name="Sisneros N.B."/>
            <person name="Smith C.D."/>
            <person name="Smith T.F."/>
            <person name="Spieth J."/>
            <person name="Stage D.E."/>
            <person name="Stark A."/>
            <person name="Stephan W."/>
            <person name="Strausberg R.L."/>
            <person name="Strempel S."/>
            <person name="Sturgill D."/>
            <person name="Sutton G."/>
            <person name="Sutton G.G."/>
            <person name="Tao W."/>
            <person name="Teichmann S."/>
            <person name="Tobari Y.N."/>
            <person name="Tomimura Y."/>
            <person name="Tsolas J.M."/>
            <person name="Valente V.L."/>
            <person name="Venter E."/>
            <person name="Venter J.C."/>
            <person name="Vicario S."/>
            <person name="Vieira F.G."/>
            <person name="Vilella A.J."/>
            <person name="Villasante A."/>
            <person name="Walenz B."/>
            <person name="Wang J."/>
            <person name="Wasserman M."/>
            <person name="Watts T."/>
            <person name="Wilson D."/>
            <person name="Wilson R.K."/>
            <person name="Wing R.A."/>
            <person name="Wolfner M.F."/>
            <person name="Wong A."/>
            <person name="Wong G.K."/>
            <person name="Wu C.I."/>
            <person name="Wu G."/>
            <person name="Yamamoto D."/>
            <person name="Yang H.P."/>
            <person name="Yang S.P."/>
            <person name="Yorke J.A."/>
            <person name="Yoshida K."/>
            <person name="Zdobnov E."/>
            <person name="Zhang P."/>
            <person name="Zhang Y."/>
            <person name="Zimin A.V."/>
            <person name="Baldwin J."/>
            <person name="Abdouelleil A."/>
            <person name="Abdulkadir J."/>
            <person name="Abebe A."/>
            <person name="Abera B."/>
            <person name="Abreu J."/>
            <person name="Acer S.C."/>
            <person name="Aftuck L."/>
            <person name="Alexander A."/>
            <person name="An P."/>
            <person name="Anderson E."/>
            <person name="Anderson S."/>
            <person name="Arachi H."/>
            <person name="Azer M."/>
            <person name="Bachantsang P."/>
            <person name="Barry A."/>
            <person name="Bayul T."/>
            <person name="Berlin A."/>
            <person name="Bessette D."/>
            <person name="Bloom T."/>
            <person name="Blye J."/>
            <person name="Boguslavskiy L."/>
            <person name="Bonnet C."/>
            <person name="Boukhgalter B."/>
            <person name="Bourzgui I."/>
            <person name="Brown A."/>
            <person name="Cahill P."/>
            <person name="Channer S."/>
            <person name="Cheshatsang Y."/>
            <person name="Chuda L."/>
            <person name="Citroen M."/>
            <person name="Collymore A."/>
            <person name="Cooke P."/>
            <person name="Costello M."/>
            <person name="D'Aco K."/>
            <person name="Daza R."/>
            <person name="De Haan G."/>
            <person name="DeGray S."/>
            <person name="DeMaso C."/>
            <person name="Dhargay N."/>
            <person name="Dooley K."/>
            <person name="Dooley E."/>
            <person name="Doricent M."/>
            <person name="Dorje P."/>
            <person name="Dorjee K."/>
            <person name="Dupes A."/>
            <person name="Elong R."/>
            <person name="Falk J."/>
            <person name="Farina A."/>
            <person name="Faro S."/>
            <person name="Ferguson D."/>
            <person name="Fisher S."/>
            <person name="Foley C.D."/>
            <person name="Franke A."/>
            <person name="Friedrich D."/>
            <person name="Gadbois L."/>
            <person name="Gearin G."/>
            <person name="Gearin C.R."/>
            <person name="Giannoukos G."/>
            <person name="Goode T."/>
            <person name="Graham J."/>
            <person name="Grandbois E."/>
            <person name="Grewal S."/>
            <person name="Gyaltsen K."/>
            <person name="Hafez N."/>
            <person name="Hagos B."/>
            <person name="Hall J."/>
            <person name="Henson C."/>
            <person name="Hollinger A."/>
            <person name="Honan T."/>
            <person name="Huard M.D."/>
            <person name="Hughes L."/>
            <person name="Hurhula B."/>
            <person name="Husby M.E."/>
            <person name="Kamat A."/>
            <person name="Kanga B."/>
            <person name="Kashin S."/>
            <person name="Khazanovich D."/>
            <person name="Kisner P."/>
            <person name="Lance K."/>
            <person name="Lara M."/>
            <person name="Lee W."/>
            <person name="Lennon N."/>
            <person name="Letendre F."/>
            <person name="LeVine R."/>
            <person name="Lipovsky A."/>
            <person name="Liu X."/>
            <person name="Liu J."/>
            <person name="Liu S."/>
            <person name="Lokyitsang T."/>
            <person name="Lokyitsang Y."/>
            <person name="Lubonja R."/>
            <person name="Lui A."/>
            <person name="MacDonald P."/>
            <person name="Magnisalis V."/>
            <person name="Maru K."/>
            <person name="Matthews C."/>
            <person name="McCusker W."/>
            <person name="McDonough S."/>
            <person name="Mehta T."/>
            <person name="Meldrim J."/>
            <person name="Meneus L."/>
            <person name="Mihai O."/>
            <person name="Mihalev A."/>
            <person name="Mihova T."/>
            <person name="Mittelman R."/>
            <person name="Mlenga V."/>
            <person name="Montmayeur A."/>
            <person name="Mulrain L."/>
            <person name="Navidi A."/>
            <person name="Naylor J."/>
            <person name="Negash T."/>
            <person name="Nguyen T."/>
            <person name="Nguyen N."/>
            <person name="Nicol R."/>
            <person name="Norbu C."/>
            <person name="Norbu N."/>
            <person name="Novod N."/>
            <person name="O'Neill B."/>
            <person name="Osman S."/>
            <person name="Markiewicz E."/>
            <person name="Oyono O.L."/>
            <person name="Patti C."/>
            <person name="Phunkhang P."/>
            <person name="Pierre F."/>
            <person name="Priest M."/>
            <person name="Raghuraman S."/>
            <person name="Rege F."/>
            <person name="Reyes R."/>
            <person name="Rise C."/>
            <person name="Rogov P."/>
            <person name="Ross K."/>
            <person name="Ryan E."/>
            <person name="Settipalli S."/>
            <person name="Shea T."/>
            <person name="Sherpa N."/>
            <person name="Shi L."/>
            <person name="Shih D."/>
            <person name="Sparrow T."/>
            <person name="Spaulding J."/>
            <person name="Stalker J."/>
            <person name="Stange-Thomann N."/>
            <person name="Stavropoulos S."/>
            <person name="Stone C."/>
            <person name="Strader C."/>
            <person name="Tesfaye S."/>
            <person name="Thomson T."/>
            <person name="Thoulutsang Y."/>
            <person name="Thoulutsang D."/>
            <person name="Topham K."/>
            <person name="Topping I."/>
            <person name="Tsamla T."/>
            <person name="Vassiliev H."/>
            <person name="Vo A."/>
            <person name="Wangchuk T."/>
            <person name="Wangdi T."/>
            <person name="Weiand M."/>
            <person name="Wilkinson J."/>
            <person name="Wilson A."/>
            <person name="Yadav S."/>
            <person name="Young G."/>
            <person name="Yu Q."/>
            <person name="Zembek L."/>
            <person name="Zhong D."/>
            <person name="Zimmer A."/>
            <person name="Zwirko Z."/>
            <person name="Jaffe D.B."/>
            <person name="Alvarez P."/>
            <person name="Brockman W."/>
            <person name="Butler J."/>
            <person name="Chin C."/>
            <person name="Gnerre S."/>
            <person name="Grabherr M."/>
            <person name="Kleber M."/>
            <person name="Mauceli E."/>
            <person name="MacCallum I."/>
        </authorList>
    </citation>
    <scope>NUCLEOTIDE SEQUENCE [LARGE SCALE GENOMIC DNA]</scope>
    <source>
        <strain evidence="3">Tucson 14030-0811.24</strain>
    </source>
</reference>
<accession>B4N9S4</accession>
<evidence type="ECO:0000259" key="1">
    <source>
        <dbReference type="PROSITE" id="PS51406"/>
    </source>
</evidence>
<dbReference type="PROSITE" id="PS51406">
    <property type="entry name" value="FIBRINOGEN_C_2"/>
    <property type="match status" value="1"/>
</dbReference>
<gene>
    <name evidence="2" type="primary">Dwil\GK11636</name>
    <name evidence="2" type="ORF">Dwil_GK11636</name>
</gene>
<dbReference type="HOGENOM" id="CLU_038628_6_2_1"/>
<dbReference type="STRING" id="7260.B4N9S4"/>
<feature type="domain" description="Fibrinogen C-terminal" evidence="1">
    <location>
        <begin position="1"/>
        <end position="186"/>
    </location>
</feature>
<dbReference type="OMA" id="LAPTENC"/>
<evidence type="ECO:0000313" key="2">
    <source>
        <dbReference type="EMBL" id="EDW80639.1"/>
    </source>
</evidence>
<dbReference type="PANTHER" id="PTHR19143">
    <property type="entry name" value="FIBRINOGEN/TENASCIN/ANGIOPOEITIN"/>
    <property type="match status" value="1"/>
</dbReference>
<dbReference type="InterPro" id="IPR014716">
    <property type="entry name" value="Fibrinogen_a/b/g_C_1"/>
</dbReference>
<keyword evidence="3" id="KW-1185">Reference proteome</keyword>
<name>B4N9S4_DROWI</name>
<dbReference type="Pfam" id="PF00147">
    <property type="entry name" value="Fibrinogen_C"/>
    <property type="match status" value="1"/>
</dbReference>
<dbReference type="PANTHER" id="PTHR19143:SF327">
    <property type="entry name" value="FI21813P1-RELATED"/>
    <property type="match status" value="1"/>
</dbReference>
<dbReference type="EMBL" id="CH964232">
    <property type="protein sequence ID" value="EDW80639.1"/>
    <property type="molecule type" value="Genomic_DNA"/>
</dbReference>
<dbReference type="Proteomes" id="UP000007798">
    <property type="component" value="Unassembled WGS sequence"/>
</dbReference>
<organism evidence="2 3">
    <name type="scientific">Drosophila willistoni</name>
    <name type="common">Fruit fly</name>
    <dbReference type="NCBI Taxonomy" id="7260"/>
    <lineage>
        <taxon>Eukaryota</taxon>
        <taxon>Metazoa</taxon>
        <taxon>Ecdysozoa</taxon>
        <taxon>Arthropoda</taxon>
        <taxon>Hexapoda</taxon>
        <taxon>Insecta</taxon>
        <taxon>Pterygota</taxon>
        <taxon>Neoptera</taxon>
        <taxon>Endopterygota</taxon>
        <taxon>Diptera</taxon>
        <taxon>Brachycera</taxon>
        <taxon>Muscomorpha</taxon>
        <taxon>Ephydroidea</taxon>
        <taxon>Drosophilidae</taxon>
        <taxon>Drosophila</taxon>
        <taxon>Sophophora</taxon>
    </lineage>
</organism>
<dbReference type="GO" id="GO:0005615">
    <property type="term" value="C:extracellular space"/>
    <property type="evidence" value="ECO:0007669"/>
    <property type="project" value="TreeGrafter"/>
</dbReference>
<dbReference type="InParanoid" id="B4N9S4"/>
<protein>
    <recommendedName>
        <fullName evidence="1">Fibrinogen C-terminal domain-containing protein</fullName>
    </recommendedName>
</protein>
<dbReference type="OrthoDB" id="6145874at2759"/>
<dbReference type="SUPFAM" id="SSF56496">
    <property type="entry name" value="Fibrinogen C-terminal domain-like"/>
    <property type="match status" value="1"/>
</dbReference>
<dbReference type="InterPro" id="IPR002181">
    <property type="entry name" value="Fibrinogen_a/b/g_C_dom"/>
</dbReference>
<sequence length="187" mass="22628">MSVRCQIGPESRDGNWIVIQRRDKGKETFFRGWDDYKNGFGDLKTEFFYGLEKIHRMTNHELMQLGFIFKRRSSSEYWQIVKQFEISDENSNYKIVECNQEYGKFPHQFVHHLNYEFSTYDRKNDNHDKENCALTYRSGWWFHKCFRVNLNAIYKKSSNKNIPNCIRWAGIEECLEFTMMMLRPSPN</sequence>
<evidence type="ECO:0000313" key="3">
    <source>
        <dbReference type="Proteomes" id="UP000007798"/>
    </source>
</evidence>
<dbReference type="InterPro" id="IPR036056">
    <property type="entry name" value="Fibrinogen-like_C"/>
</dbReference>
<dbReference type="PhylomeDB" id="B4N9S4"/>
<proteinExistence type="predicted"/>